<dbReference type="EMBL" id="RJJR01000008">
    <property type="protein sequence ID" value="RNI36130.1"/>
    <property type="molecule type" value="Genomic_DNA"/>
</dbReference>
<reference evidence="2 3" key="1">
    <citation type="submission" date="2018-11" db="EMBL/GenBank/DDBJ databases">
        <title>Draft genome sequence of Ferruginibacter sp. BO-59.</title>
        <authorList>
            <person name="Im W.T."/>
        </authorList>
    </citation>
    <scope>NUCLEOTIDE SEQUENCE [LARGE SCALE GENOMIC DNA]</scope>
    <source>
        <strain evidence="2 3">BO-59</strain>
    </source>
</reference>
<dbReference type="InterPro" id="IPR046548">
    <property type="entry name" value="DUF6804"/>
</dbReference>
<keyword evidence="3" id="KW-1185">Reference proteome</keyword>
<dbReference type="RefSeq" id="WP_123120683.1">
    <property type="nucleotide sequence ID" value="NZ_RJJR01000008.1"/>
</dbReference>
<dbReference type="Pfam" id="PF20619">
    <property type="entry name" value="DUF6804"/>
    <property type="match status" value="1"/>
</dbReference>
<keyword evidence="1" id="KW-0472">Membrane</keyword>
<feature type="transmembrane region" description="Helical" evidence="1">
    <location>
        <begin position="31"/>
        <end position="47"/>
    </location>
</feature>
<feature type="transmembrane region" description="Helical" evidence="1">
    <location>
        <begin position="59"/>
        <end position="75"/>
    </location>
</feature>
<keyword evidence="1" id="KW-0812">Transmembrane</keyword>
<accession>A0A3M9NE95</accession>
<dbReference type="AlphaFoldDB" id="A0A3M9NE95"/>
<evidence type="ECO:0000313" key="2">
    <source>
        <dbReference type="EMBL" id="RNI36130.1"/>
    </source>
</evidence>
<dbReference type="Proteomes" id="UP000267223">
    <property type="component" value="Unassembled WGS sequence"/>
</dbReference>
<protein>
    <submittedName>
        <fullName evidence="2">Uncharacterized protein</fullName>
    </submittedName>
</protein>
<feature type="transmembrane region" description="Helical" evidence="1">
    <location>
        <begin position="7"/>
        <end position="25"/>
    </location>
</feature>
<name>A0A3M9NE95_9BACT</name>
<organism evidence="2 3">
    <name type="scientific">Hanamia caeni</name>
    <dbReference type="NCBI Taxonomy" id="2294116"/>
    <lineage>
        <taxon>Bacteria</taxon>
        <taxon>Pseudomonadati</taxon>
        <taxon>Bacteroidota</taxon>
        <taxon>Chitinophagia</taxon>
        <taxon>Chitinophagales</taxon>
        <taxon>Chitinophagaceae</taxon>
        <taxon>Hanamia</taxon>
    </lineage>
</organism>
<dbReference type="OrthoDB" id="1082986at2"/>
<evidence type="ECO:0000313" key="3">
    <source>
        <dbReference type="Proteomes" id="UP000267223"/>
    </source>
</evidence>
<comment type="caution">
    <text evidence="2">The sequence shown here is derived from an EMBL/GenBank/DDBJ whole genome shotgun (WGS) entry which is preliminary data.</text>
</comment>
<keyword evidence="1" id="KW-1133">Transmembrane helix</keyword>
<gene>
    <name evidence="2" type="ORF">EFY79_10595</name>
</gene>
<proteinExistence type="predicted"/>
<evidence type="ECO:0000256" key="1">
    <source>
        <dbReference type="SAM" id="Phobius"/>
    </source>
</evidence>
<sequence>MKNDTTLIILKVILSILFLLCLLKMPYGYYQAARFAGMLGFALLAYFDYQKNKTLNSNVIIYLALALLFQPFIKVALGRTIWNIVDVVVSVGLMTSFFWKSQKTVKTKSSP</sequence>
<feature type="transmembrane region" description="Helical" evidence="1">
    <location>
        <begin position="81"/>
        <end position="99"/>
    </location>
</feature>